<accession>F0F9V6</accession>
<gene>
    <name evidence="1" type="ORF">HMPREF9141_2373</name>
</gene>
<dbReference type="AlphaFoldDB" id="F0F9V6"/>
<evidence type="ECO:0000313" key="2">
    <source>
        <dbReference type="Proteomes" id="UP000005697"/>
    </source>
</evidence>
<dbReference type="EMBL" id="AEWX01000034">
    <property type="protein sequence ID" value="EGC19122.1"/>
    <property type="molecule type" value="Genomic_DNA"/>
</dbReference>
<evidence type="ECO:0000313" key="1">
    <source>
        <dbReference type="EMBL" id="EGC19122.1"/>
    </source>
</evidence>
<dbReference type="HOGENOM" id="CLU_2808852_0_0_10"/>
<comment type="caution">
    <text evidence="1">The sequence shown here is derived from an EMBL/GenBank/DDBJ whole genome shotgun (WGS) entry which is preliminary data.</text>
</comment>
<sequence length="67" mass="7350">MDCLPSESLNLQTKSRLAVSSHSDAVKSTQEELAVAASRIRHLTGRFGLTQRAEEELAVAVSRIRDI</sequence>
<protein>
    <submittedName>
        <fullName evidence="1">Uncharacterized protein</fullName>
    </submittedName>
</protein>
<name>F0F9V6_9BACT</name>
<reference evidence="1 2" key="1">
    <citation type="submission" date="2011-01" db="EMBL/GenBank/DDBJ databases">
        <authorList>
            <person name="Muzny D."/>
            <person name="Qin X."/>
            <person name="Deng J."/>
            <person name="Jiang H."/>
            <person name="Liu Y."/>
            <person name="Qu J."/>
            <person name="Song X.-Z."/>
            <person name="Zhang L."/>
            <person name="Thornton R."/>
            <person name="Coyle M."/>
            <person name="Francisco L."/>
            <person name="Jackson L."/>
            <person name="Javaid M."/>
            <person name="Korchina V."/>
            <person name="Kovar C."/>
            <person name="Mata R."/>
            <person name="Mathew T."/>
            <person name="Ngo R."/>
            <person name="Nguyen L."/>
            <person name="Nguyen N."/>
            <person name="Okwuonu G."/>
            <person name="Ongeri F."/>
            <person name="Pham C."/>
            <person name="Simmons D."/>
            <person name="Wilczek-Boney K."/>
            <person name="Hale W."/>
            <person name="Jakkamsetti A."/>
            <person name="Pham P."/>
            <person name="Ruth R."/>
            <person name="San Lucas F."/>
            <person name="Warren J."/>
            <person name="Zhang J."/>
            <person name="Zhao Z."/>
            <person name="Zhou C."/>
            <person name="Zhu D."/>
            <person name="Lee S."/>
            <person name="Bess C."/>
            <person name="Blankenburg K."/>
            <person name="Forbes L."/>
            <person name="Fu Q."/>
            <person name="Gubbala S."/>
            <person name="Hirani K."/>
            <person name="Jayaseelan J.C."/>
            <person name="Lara F."/>
            <person name="Munidasa M."/>
            <person name="Palculict T."/>
            <person name="Patil S."/>
            <person name="Pu L.-L."/>
            <person name="Saada N."/>
            <person name="Tang L."/>
            <person name="Weissenberger G."/>
            <person name="Zhu Y."/>
            <person name="Hemphill L."/>
            <person name="Shang Y."/>
            <person name="Youmans B."/>
            <person name="Ayvaz T."/>
            <person name="Ross M."/>
            <person name="Santibanez J."/>
            <person name="Aqrawi P."/>
            <person name="Gross S."/>
            <person name="Joshi V."/>
            <person name="Fowler G."/>
            <person name="Nazareth L."/>
            <person name="Reid J."/>
            <person name="Worley K."/>
            <person name="Petrosino J."/>
            <person name="Highlander S."/>
            <person name="Gibbs R."/>
        </authorList>
    </citation>
    <scope>NUCLEOTIDE SEQUENCE [LARGE SCALE GENOMIC DNA]</scope>
    <source>
        <strain evidence="1 2">DSM 16608</strain>
    </source>
</reference>
<keyword evidence="2" id="KW-1185">Reference proteome</keyword>
<dbReference type="Proteomes" id="UP000005697">
    <property type="component" value="Unassembled WGS sequence"/>
</dbReference>
<organism evidence="1 2">
    <name type="scientific">Prevotella multiformis DSM 16608</name>
    <dbReference type="NCBI Taxonomy" id="888743"/>
    <lineage>
        <taxon>Bacteria</taxon>
        <taxon>Pseudomonadati</taxon>
        <taxon>Bacteroidota</taxon>
        <taxon>Bacteroidia</taxon>
        <taxon>Bacteroidales</taxon>
        <taxon>Prevotellaceae</taxon>
        <taxon>Prevotella</taxon>
    </lineage>
</organism>
<proteinExistence type="predicted"/>